<feature type="coiled-coil region" evidence="3">
    <location>
        <begin position="1279"/>
        <end position="1306"/>
    </location>
</feature>
<proteinExistence type="predicted"/>
<keyword evidence="2" id="KW-0677">Repeat</keyword>
<reference evidence="5" key="2">
    <citation type="journal article" date="2023" name="Microbiol Resour">
        <title>Decontamination and Annotation of the Draft Genome Sequence of the Oomycete Lagenidium giganteum ARSEF 373.</title>
        <authorList>
            <person name="Morgan W.R."/>
            <person name="Tartar A."/>
        </authorList>
    </citation>
    <scope>NUCLEOTIDE SEQUENCE</scope>
    <source>
        <strain evidence="5">ARSEF 373</strain>
    </source>
</reference>
<dbReference type="GO" id="GO:0005737">
    <property type="term" value="C:cytoplasm"/>
    <property type="evidence" value="ECO:0007669"/>
    <property type="project" value="TreeGrafter"/>
</dbReference>
<evidence type="ECO:0000256" key="2">
    <source>
        <dbReference type="ARBA" id="ARBA00022737"/>
    </source>
</evidence>
<keyword evidence="6" id="KW-1185">Reference proteome</keyword>
<name>A0AAV2Z1E1_9STRA</name>
<evidence type="ECO:0000256" key="1">
    <source>
        <dbReference type="ARBA" id="ARBA00022614"/>
    </source>
</evidence>
<gene>
    <name evidence="5" type="ORF">N0F65_001439</name>
</gene>
<dbReference type="Pfam" id="PF13855">
    <property type="entry name" value="LRR_8"/>
    <property type="match status" value="2"/>
</dbReference>
<evidence type="ECO:0000256" key="4">
    <source>
        <dbReference type="SAM" id="MobiDB-lite"/>
    </source>
</evidence>
<dbReference type="EMBL" id="DAKRPA010000080">
    <property type="protein sequence ID" value="DAZ99611.1"/>
    <property type="molecule type" value="Genomic_DNA"/>
</dbReference>
<accession>A0AAV2Z1E1</accession>
<evidence type="ECO:0000313" key="6">
    <source>
        <dbReference type="Proteomes" id="UP001146120"/>
    </source>
</evidence>
<dbReference type="SMART" id="SM00369">
    <property type="entry name" value="LRR_TYP"/>
    <property type="match status" value="12"/>
</dbReference>
<dbReference type="PANTHER" id="PTHR48051:SF1">
    <property type="entry name" value="RAS SUPPRESSOR PROTEIN 1"/>
    <property type="match status" value="1"/>
</dbReference>
<dbReference type="SUPFAM" id="SSF52058">
    <property type="entry name" value="L domain-like"/>
    <property type="match status" value="3"/>
</dbReference>
<feature type="compositionally biased region" description="Acidic residues" evidence="4">
    <location>
        <begin position="329"/>
        <end position="340"/>
    </location>
</feature>
<dbReference type="InterPro" id="IPR050216">
    <property type="entry name" value="LRR_domain-containing"/>
</dbReference>
<keyword evidence="1" id="KW-0433">Leucine-rich repeat</keyword>
<protein>
    <submittedName>
        <fullName evidence="5">Uncharacterized protein</fullName>
    </submittedName>
</protein>
<evidence type="ECO:0000256" key="3">
    <source>
        <dbReference type="SAM" id="Coils"/>
    </source>
</evidence>
<dbReference type="PROSITE" id="PS51450">
    <property type="entry name" value="LRR"/>
    <property type="match status" value="3"/>
</dbReference>
<dbReference type="InterPro" id="IPR003591">
    <property type="entry name" value="Leu-rich_rpt_typical-subtyp"/>
</dbReference>
<dbReference type="InterPro" id="IPR032675">
    <property type="entry name" value="LRR_dom_sf"/>
</dbReference>
<comment type="caution">
    <text evidence="5">The sequence shown here is derived from an EMBL/GenBank/DDBJ whole genome shotgun (WGS) entry which is preliminary data.</text>
</comment>
<feature type="non-terminal residue" evidence="5">
    <location>
        <position position="1345"/>
    </location>
</feature>
<sequence>MASSSASAPSTAACTYPPLAEDAIDNILYKGTVSPSKRVFQRKPLQVDFVHESVAHGRSYEQARATIKHVTEQHRQLQVTKEEAWARQQHADAFTAKYAEQRLGTNGVPTVNNLSLIIARQRQAAASTAMSTATGNQAQSTRAKKLQELIRLSLGTRMLDLKGMELVHLPVQLYSTLLMQLGRMIQCVNVSRNGLRQVPDRFVLAFKQVETLIYKDNALLELPSYRAMIQLKHLRQLYADCNQLMHVPVHLPQTLQVLQLSRNRLTRFPNLHELTALVELDLAYNMLTTLPSGMALLHQLHKLSLNGNRLATLAMLPRHPVYVRGDLGYESDGDNGEDDGTGTNQQGTKDKGVSNVEAEKKLWRVEVDPATRETVYFHTKTKEITRSKPKCFQIEIPTLALPGTTAAAAAMAGTDASPHVLRRTKSQVHQLSRRYPEGWEIVLPEPESPASRLMFRNHLTDQLVPQLPPELDKLGQLSQLTVLIISGNQLVDLPPSLGKLVRLKQLEAENNRIFRLPDVFEDLQRLESVRLGMNALSELPLSFCQLNSLTELDLKLNRLETLPDEFGQLRHLERVDVSSNALTNLPTSILNMPKLTTVKVQNNPALLAVGFRADTIATGTLAQLLWELNHQVQCRQRGGAPPVPESVIVGFGEEVWSTTIHVHKQLTQLIAQAVETHTLDFHWKNLTMQDFPPTFFTTLGALRELRLSGHAFGVLPDAMNSLVALEVLQLRKDQITLIEDNAFLVANSRLHELDLEHNQLKTPPSSIGHLTRLRVLRASNNQIETLPESLGDLQVHLTDVLLGHNRLQQCPASLSTVFGLERLDLSYNQLESLDAMDFTRLHRLVSVRANVNKLVDLPASLGTTHLRELWVAGNAMVELPAAILSLHATLTHLKVQSNKISRLPLEFASMSRLELIESDGNPFKSPPPEVMALGIVAIRHYLHKRHERVNEITRLLHTVELQFHANAFLRPVLKHLIVFDAPGQPPPKFLQRADIDKFEKAVDQYVNGAFYLLPPDVRGADLVNRLLVQLQYHNAQRFRYGVLQDLMRLCALIRHQRWLDKVDFRYDLTRPWGRNGEEVGVYMVQPDALYDDTPDLPSIMSVIQKRVRHGFTHEAFDHPRDVVEDAIEHYMGVCGPMGVVHDNVPFRCGCEDLLRFGKMHDPCYRSGWTFLQVLYTHEEAERRVKDEQKIKESLEALRPQITAFLQTQEGEKRFHAEVKLIKLKLQEELKVMQRRVKKGQTKLRKMKRSYERDKKLVDKKVKENPKYWETKTLGEQKEWEEVKEDLQRMDDRVQRWTREVKDLETHIKQGYLAFLDEVVAKLVQVVGVEVRNQLVQQQRERAIEF</sequence>
<keyword evidence="3" id="KW-0175">Coiled coil</keyword>
<dbReference type="Gene3D" id="3.80.10.10">
    <property type="entry name" value="Ribonuclease Inhibitor"/>
    <property type="match status" value="3"/>
</dbReference>
<reference evidence="5" key="1">
    <citation type="submission" date="2022-11" db="EMBL/GenBank/DDBJ databases">
        <authorList>
            <person name="Morgan W.R."/>
            <person name="Tartar A."/>
        </authorList>
    </citation>
    <scope>NUCLEOTIDE SEQUENCE</scope>
    <source>
        <strain evidence="5">ARSEF 373</strain>
    </source>
</reference>
<dbReference type="Proteomes" id="UP001146120">
    <property type="component" value="Unassembled WGS sequence"/>
</dbReference>
<dbReference type="SMART" id="SM00364">
    <property type="entry name" value="LRR_BAC"/>
    <property type="match status" value="11"/>
</dbReference>
<evidence type="ECO:0000313" key="5">
    <source>
        <dbReference type="EMBL" id="DAZ99611.1"/>
    </source>
</evidence>
<feature type="region of interest" description="Disordered" evidence="4">
    <location>
        <begin position="326"/>
        <end position="355"/>
    </location>
</feature>
<organism evidence="5 6">
    <name type="scientific">Lagenidium giganteum</name>
    <dbReference type="NCBI Taxonomy" id="4803"/>
    <lineage>
        <taxon>Eukaryota</taxon>
        <taxon>Sar</taxon>
        <taxon>Stramenopiles</taxon>
        <taxon>Oomycota</taxon>
        <taxon>Peronosporomycetes</taxon>
        <taxon>Pythiales</taxon>
        <taxon>Pythiaceae</taxon>
    </lineage>
</organism>
<dbReference type="InterPro" id="IPR001611">
    <property type="entry name" value="Leu-rich_rpt"/>
</dbReference>
<dbReference type="PANTHER" id="PTHR48051">
    <property type="match status" value="1"/>
</dbReference>